<dbReference type="PROSITE" id="PS50932">
    <property type="entry name" value="HTH_LACI_2"/>
    <property type="match status" value="1"/>
</dbReference>
<dbReference type="GO" id="GO:0003700">
    <property type="term" value="F:DNA-binding transcription factor activity"/>
    <property type="evidence" value="ECO:0007669"/>
    <property type="project" value="TreeGrafter"/>
</dbReference>
<name>A0A6J4HDV2_9CHLR</name>
<evidence type="ECO:0000256" key="2">
    <source>
        <dbReference type="ARBA" id="ARBA00023125"/>
    </source>
</evidence>
<keyword evidence="2" id="KW-0238">DNA-binding</keyword>
<feature type="region of interest" description="Disordered" evidence="4">
    <location>
        <begin position="264"/>
        <end position="296"/>
    </location>
</feature>
<keyword evidence="3" id="KW-0804">Transcription</keyword>
<reference evidence="6" key="1">
    <citation type="submission" date="2020-02" db="EMBL/GenBank/DDBJ databases">
        <authorList>
            <person name="Meier V. D."/>
        </authorList>
    </citation>
    <scope>NUCLEOTIDE SEQUENCE</scope>
    <source>
        <strain evidence="6">AVDCRST_MAG77</strain>
    </source>
</reference>
<keyword evidence="1" id="KW-0805">Transcription regulation</keyword>
<dbReference type="SUPFAM" id="SSF47413">
    <property type="entry name" value="lambda repressor-like DNA-binding domains"/>
    <property type="match status" value="1"/>
</dbReference>
<gene>
    <name evidence="6" type="ORF">AVDCRST_MAG77-501</name>
</gene>
<dbReference type="Pfam" id="PF00356">
    <property type="entry name" value="LacI"/>
    <property type="match status" value="1"/>
</dbReference>
<evidence type="ECO:0000256" key="1">
    <source>
        <dbReference type="ARBA" id="ARBA00023015"/>
    </source>
</evidence>
<protein>
    <recommendedName>
        <fullName evidence="5">HTH lacI-type domain-containing protein</fullName>
    </recommendedName>
</protein>
<proteinExistence type="predicted"/>
<dbReference type="InterPro" id="IPR046335">
    <property type="entry name" value="LacI/GalR-like_sensor"/>
</dbReference>
<evidence type="ECO:0000256" key="4">
    <source>
        <dbReference type="SAM" id="MobiDB-lite"/>
    </source>
</evidence>
<dbReference type="PANTHER" id="PTHR30146">
    <property type="entry name" value="LACI-RELATED TRANSCRIPTIONAL REPRESSOR"/>
    <property type="match status" value="1"/>
</dbReference>
<sequence>MRAEYSTKIFGKQCPVRDSGYSGEGGDGVAVTMRQIADEAGVSASTVSQVLNGRGGFSHAVAERVLAAARQLGYRHKNRARLGADRVLRRIGLVMAGNASIVARPFYASLLVGAGAECAAMDMTITYCPVSDPSGVARLGDAGVDGLVLAGYLAPELEAQLAALRLPAVVVNNRPSLPADRVVFDDAEGGRLAARVLLRHGHRRLAVLHDSLHRGVLHDRIAAFRAAVTDSDPHAEVETHEVPPNGDLPGSGYEVALAALGRPNKRGGGAARGGTHDSANGSAQGRRPHGQSELPTGVFCTSDRIALGALKALWDLGRPVPGSVSVVGFNDFEAAAHANPPLTTVRADMELMGRVAVRRLLERAREPEQPPMTVQIGVSLVERGSVGPAPGRPTKEGSDGDATPATKQLEDQDN</sequence>
<evidence type="ECO:0000259" key="5">
    <source>
        <dbReference type="PROSITE" id="PS50932"/>
    </source>
</evidence>
<dbReference type="Gene3D" id="1.10.260.40">
    <property type="entry name" value="lambda repressor-like DNA-binding domains"/>
    <property type="match status" value="1"/>
</dbReference>
<dbReference type="InterPro" id="IPR010982">
    <property type="entry name" value="Lambda_DNA-bd_dom_sf"/>
</dbReference>
<dbReference type="EMBL" id="CADCTC010000034">
    <property type="protein sequence ID" value="CAA9221761.1"/>
    <property type="molecule type" value="Genomic_DNA"/>
</dbReference>
<dbReference type="CDD" id="cd06267">
    <property type="entry name" value="PBP1_LacI_sugar_binding-like"/>
    <property type="match status" value="1"/>
</dbReference>
<dbReference type="Pfam" id="PF13377">
    <property type="entry name" value="Peripla_BP_3"/>
    <property type="match status" value="1"/>
</dbReference>
<dbReference type="SMART" id="SM00354">
    <property type="entry name" value="HTH_LACI"/>
    <property type="match status" value="1"/>
</dbReference>
<dbReference type="PANTHER" id="PTHR30146:SF138">
    <property type="entry name" value="TRANSCRIPTIONAL REGULATORY PROTEIN"/>
    <property type="match status" value="1"/>
</dbReference>
<organism evidence="6">
    <name type="scientific">uncultured Chloroflexota bacterium</name>
    <dbReference type="NCBI Taxonomy" id="166587"/>
    <lineage>
        <taxon>Bacteria</taxon>
        <taxon>Bacillati</taxon>
        <taxon>Chloroflexota</taxon>
        <taxon>environmental samples</taxon>
    </lineage>
</organism>
<evidence type="ECO:0000313" key="6">
    <source>
        <dbReference type="EMBL" id="CAA9221761.1"/>
    </source>
</evidence>
<dbReference type="Gene3D" id="3.40.50.2300">
    <property type="match status" value="2"/>
</dbReference>
<feature type="region of interest" description="Disordered" evidence="4">
    <location>
        <begin position="230"/>
        <end position="249"/>
    </location>
</feature>
<feature type="compositionally biased region" description="Basic and acidic residues" evidence="4">
    <location>
        <begin position="231"/>
        <end position="241"/>
    </location>
</feature>
<feature type="domain" description="HTH lacI-type" evidence="5">
    <location>
        <begin position="31"/>
        <end position="84"/>
    </location>
</feature>
<dbReference type="SUPFAM" id="SSF53822">
    <property type="entry name" value="Periplasmic binding protein-like I"/>
    <property type="match status" value="1"/>
</dbReference>
<accession>A0A6J4HDV2</accession>
<dbReference type="InterPro" id="IPR000843">
    <property type="entry name" value="HTH_LacI"/>
</dbReference>
<evidence type="ECO:0000256" key="3">
    <source>
        <dbReference type="ARBA" id="ARBA00023163"/>
    </source>
</evidence>
<dbReference type="AlphaFoldDB" id="A0A6J4HDV2"/>
<dbReference type="CDD" id="cd01392">
    <property type="entry name" value="HTH_LacI"/>
    <property type="match status" value="1"/>
</dbReference>
<feature type="region of interest" description="Disordered" evidence="4">
    <location>
        <begin position="377"/>
        <end position="414"/>
    </location>
</feature>
<dbReference type="GO" id="GO:0000976">
    <property type="term" value="F:transcription cis-regulatory region binding"/>
    <property type="evidence" value="ECO:0007669"/>
    <property type="project" value="TreeGrafter"/>
</dbReference>
<dbReference type="InterPro" id="IPR028082">
    <property type="entry name" value="Peripla_BP_I"/>
</dbReference>